<dbReference type="InterPro" id="IPR038676">
    <property type="entry name" value="Psb28_c1_sf"/>
</dbReference>
<dbReference type="InterPro" id="IPR005610">
    <property type="entry name" value="PSII_Psb28_class-1"/>
</dbReference>
<evidence type="ECO:0000256" key="2">
    <source>
        <dbReference type="ARBA" id="ARBA00022531"/>
    </source>
</evidence>
<protein>
    <submittedName>
        <fullName evidence="6">Uncharacterized protein</fullName>
    </submittedName>
</protein>
<evidence type="ECO:0000256" key="4">
    <source>
        <dbReference type="ARBA" id="ARBA00023276"/>
    </source>
</evidence>
<evidence type="ECO:0000256" key="5">
    <source>
        <dbReference type="SAM" id="MobiDB-lite"/>
    </source>
</evidence>
<keyword evidence="3" id="KW-0472">Membrane</keyword>
<comment type="subcellular location">
    <subcellularLocation>
        <location evidence="1">Membrane</location>
        <topology evidence="1">Peripheral membrane protein</topology>
    </subcellularLocation>
</comment>
<keyword evidence="7" id="KW-1185">Reference proteome</keyword>
<sequence length="54" mass="5957">MRRIGKQMEMGESAATIPDMRLTKSRDGTNGMALLKIDQPSVFHYSGEVGDITD</sequence>
<dbReference type="GO" id="GO:0009523">
    <property type="term" value="C:photosystem II"/>
    <property type="evidence" value="ECO:0007669"/>
    <property type="project" value="UniProtKB-KW"/>
</dbReference>
<dbReference type="EMBL" id="JBGMDY010000002">
    <property type="protein sequence ID" value="KAL2344919.1"/>
    <property type="molecule type" value="Genomic_DNA"/>
</dbReference>
<comment type="caution">
    <text evidence="6">The sequence shown here is derived from an EMBL/GenBank/DDBJ whole genome shotgun (WGS) entry which is preliminary data.</text>
</comment>
<dbReference type="GO" id="GO:0015979">
    <property type="term" value="P:photosynthesis"/>
    <property type="evidence" value="ECO:0007669"/>
    <property type="project" value="UniProtKB-KW"/>
</dbReference>
<evidence type="ECO:0000256" key="3">
    <source>
        <dbReference type="ARBA" id="ARBA00023136"/>
    </source>
</evidence>
<keyword evidence="2" id="KW-0602">Photosynthesis</keyword>
<feature type="region of interest" description="Disordered" evidence="5">
    <location>
        <begin position="1"/>
        <end position="25"/>
    </location>
</feature>
<evidence type="ECO:0000313" key="7">
    <source>
        <dbReference type="Proteomes" id="UP001603857"/>
    </source>
</evidence>
<evidence type="ECO:0000313" key="6">
    <source>
        <dbReference type="EMBL" id="KAL2344919.1"/>
    </source>
</evidence>
<keyword evidence="4" id="KW-0604">Photosystem II</keyword>
<accession>A0ABD1N9W7</accession>
<dbReference type="PANTHER" id="PTHR34963">
    <property type="match status" value="1"/>
</dbReference>
<dbReference type="Proteomes" id="UP001603857">
    <property type="component" value="Unassembled WGS sequence"/>
</dbReference>
<name>A0ABD1N9W7_9FABA</name>
<dbReference type="AlphaFoldDB" id="A0ABD1N9W7"/>
<dbReference type="PANTHER" id="PTHR34963:SF2">
    <property type="entry name" value="PHOTOSYSTEM II REACTION CENTER PSB28 PROTEIN, CHLOROPLASTIC"/>
    <property type="match status" value="1"/>
</dbReference>
<proteinExistence type="predicted"/>
<organism evidence="6 7">
    <name type="scientific">Flemingia macrophylla</name>
    <dbReference type="NCBI Taxonomy" id="520843"/>
    <lineage>
        <taxon>Eukaryota</taxon>
        <taxon>Viridiplantae</taxon>
        <taxon>Streptophyta</taxon>
        <taxon>Embryophyta</taxon>
        <taxon>Tracheophyta</taxon>
        <taxon>Spermatophyta</taxon>
        <taxon>Magnoliopsida</taxon>
        <taxon>eudicotyledons</taxon>
        <taxon>Gunneridae</taxon>
        <taxon>Pentapetalae</taxon>
        <taxon>rosids</taxon>
        <taxon>fabids</taxon>
        <taxon>Fabales</taxon>
        <taxon>Fabaceae</taxon>
        <taxon>Papilionoideae</taxon>
        <taxon>50 kb inversion clade</taxon>
        <taxon>NPAAA clade</taxon>
        <taxon>indigoferoid/millettioid clade</taxon>
        <taxon>Phaseoleae</taxon>
        <taxon>Flemingia</taxon>
    </lineage>
</organism>
<reference evidence="6 7" key="1">
    <citation type="submission" date="2024-08" db="EMBL/GenBank/DDBJ databases">
        <title>Insights into the chromosomal genome structure of Flemingia macrophylla.</title>
        <authorList>
            <person name="Ding Y."/>
            <person name="Zhao Y."/>
            <person name="Bi W."/>
            <person name="Wu M."/>
            <person name="Zhao G."/>
            <person name="Gong Y."/>
            <person name="Li W."/>
            <person name="Zhang P."/>
        </authorList>
    </citation>
    <scope>NUCLEOTIDE SEQUENCE [LARGE SCALE GENOMIC DNA]</scope>
    <source>
        <strain evidence="6">DYQJB</strain>
        <tissue evidence="6">Leaf</tissue>
    </source>
</reference>
<evidence type="ECO:0000256" key="1">
    <source>
        <dbReference type="ARBA" id="ARBA00004170"/>
    </source>
</evidence>
<gene>
    <name evidence="6" type="ORF">Fmac_006204</name>
</gene>
<dbReference type="Gene3D" id="2.40.30.220">
    <property type="entry name" value="Photosystem II Psb28"/>
    <property type="match status" value="1"/>
</dbReference>